<dbReference type="Pfam" id="PF03597">
    <property type="entry name" value="FixS"/>
    <property type="match status" value="1"/>
</dbReference>
<evidence type="ECO:0000313" key="3">
    <source>
        <dbReference type="Proteomes" id="UP000233293"/>
    </source>
</evidence>
<dbReference type="RefSeq" id="WP_101249196.1">
    <property type="nucleotide sequence ID" value="NZ_PIUM01000002.1"/>
</dbReference>
<dbReference type="PANTHER" id="PTHR41532:SF1">
    <property type="entry name" value="FIXS PROTEIN"/>
    <property type="match status" value="1"/>
</dbReference>
<proteinExistence type="predicted"/>
<reference evidence="3" key="1">
    <citation type="submission" date="2017-12" db="EMBL/GenBank/DDBJ databases">
        <title>Draft genome sequence of Telmatospirillum siberiense 26-4b1T, an acidotolerant peatland alphaproteobacterium potentially involved in sulfur cycling.</title>
        <authorList>
            <person name="Hausmann B."/>
            <person name="Pjevac P."/>
            <person name="Schreck K."/>
            <person name="Herbold C.W."/>
            <person name="Daims H."/>
            <person name="Wagner M."/>
            <person name="Pester M."/>
            <person name="Loy A."/>
        </authorList>
    </citation>
    <scope>NUCLEOTIDE SEQUENCE [LARGE SCALE GENOMIC DNA]</scope>
    <source>
        <strain evidence="3">26-4b1</strain>
    </source>
</reference>
<dbReference type="NCBIfam" id="TIGR00847">
    <property type="entry name" value="ccoS"/>
    <property type="match status" value="1"/>
</dbReference>
<feature type="transmembrane region" description="Helical" evidence="1">
    <location>
        <begin position="6"/>
        <end position="26"/>
    </location>
</feature>
<gene>
    <name evidence="2" type="primary">ccoS</name>
    <name evidence="2" type="ORF">CWS72_03685</name>
</gene>
<organism evidence="2 3">
    <name type="scientific">Telmatospirillum siberiense</name>
    <dbReference type="NCBI Taxonomy" id="382514"/>
    <lineage>
        <taxon>Bacteria</taxon>
        <taxon>Pseudomonadati</taxon>
        <taxon>Pseudomonadota</taxon>
        <taxon>Alphaproteobacteria</taxon>
        <taxon>Rhodospirillales</taxon>
        <taxon>Rhodospirillaceae</taxon>
        <taxon>Telmatospirillum</taxon>
    </lineage>
</organism>
<evidence type="ECO:0000256" key="1">
    <source>
        <dbReference type="SAM" id="Phobius"/>
    </source>
</evidence>
<keyword evidence="1" id="KW-0812">Transmembrane</keyword>
<dbReference type="PANTHER" id="PTHR41532">
    <property type="entry name" value="FIXS PROTEIN"/>
    <property type="match status" value="1"/>
</dbReference>
<sequence length="64" mass="6996">MSNLLMLIPVALVLGALGLTGFLWALRSGQFEDLDGAANRILFDYDETADSPAEKESQEGPRRD</sequence>
<dbReference type="OrthoDB" id="9802763at2"/>
<dbReference type="EMBL" id="PIUM01000002">
    <property type="protein sequence ID" value="PKU26234.1"/>
    <property type="molecule type" value="Genomic_DNA"/>
</dbReference>
<comment type="caution">
    <text evidence="2">The sequence shown here is derived from an EMBL/GenBank/DDBJ whole genome shotgun (WGS) entry which is preliminary data.</text>
</comment>
<keyword evidence="1" id="KW-0472">Membrane</keyword>
<accession>A0A2N3Q0R3</accession>
<name>A0A2N3Q0R3_9PROT</name>
<evidence type="ECO:0000313" key="2">
    <source>
        <dbReference type="EMBL" id="PKU26234.1"/>
    </source>
</evidence>
<protein>
    <submittedName>
        <fullName evidence="2">Cbb3-type cytochrome oxidase assembly protein CcoS</fullName>
    </submittedName>
</protein>
<keyword evidence="1" id="KW-1133">Transmembrane helix</keyword>
<dbReference type="InterPro" id="IPR004714">
    <property type="entry name" value="Cyt_oxidase_maturation_cbb3"/>
</dbReference>
<dbReference type="Proteomes" id="UP000233293">
    <property type="component" value="Unassembled WGS sequence"/>
</dbReference>
<keyword evidence="3" id="KW-1185">Reference proteome</keyword>
<dbReference type="AlphaFoldDB" id="A0A2N3Q0R3"/>